<protein>
    <recommendedName>
        <fullName evidence="5">Carbohydrate-binding module family 96 domain-containing protein</fullName>
    </recommendedName>
</protein>
<dbReference type="AlphaFoldDB" id="A0A9W4GP72"/>
<organism evidence="6 7">
    <name type="scientific">Actinacidiphila cocklensis</name>
    <dbReference type="NCBI Taxonomy" id="887465"/>
    <lineage>
        <taxon>Bacteria</taxon>
        <taxon>Bacillati</taxon>
        <taxon>Actinomycetota</taxon>
        <taxon>Actinomycetes</taxon>
        <taxon>Kitasatosporales</taxon>
        <taxon>Streptomycetaceae</taxon>
        <taxon>Actinacidiphila</taxon>
    </lineage>
</organism>
<evidence type="ECO:0000256" key="4">
    <source>
        <dbReference type="SAM" id="MobiDB-lite"/>
    </source>
</evidence>
<reference evidence="6" key="1">
    <citation type="submission" date="2021-05" db="EMBL/GenBank/DDBJ databases">
        <authorList>
            <person name="Arsene-Ploetze F."/>
        </authorList>
    </citation>
    <scope>NUCLEOTIDE SEQUENCE</scope>
    <source>
        <strain evidence="6">DSM 42138</strain>
    </source>
</reference>
<dbReference type="NCBIfam" id="NF033679">
    <property type="entry name" value="DNRLRE_dom"/>
    <property type="match status" value="1"/>
</dbReference>
<accession>A0A9W4GP72</accession>
<dbReference type="Pfam" id="PF24517">
    <property type="entry name" value="CBM96"/>
    <property type="match status" value="1"/>
</dbReference>
<keyword evidence="3" id="KW-0732">Signal</keyword>
<feature type="region of interest" description="Disordered" evidence="4">
    <location>
        <begin position="1"/>
        <end position="20"/>
    </location>
</feature>
<keyword evidence="7" id="KW-1185">Reference proteome</keyword>
<comment type="caution">
    <text evidence="6">The sequence shown here is derived from an EMBL/GenBank/DDBJ whole genome shotgun (WGS) entry which is preliminary data.</text>
</comment>
<evidence type="ECO:0000256" key="1">
    <source>
        <dbReference type="ARBA" id="ARBA00004613"/>
    </source>
</evidence>
<proteinExistence type="predicted"/>
<feature type="domain" description="Carbohydrate-binding module family 96" evidence="5">
    <location>
        <begin position="317"/>
        <end position="418"/>
    </location>
</feature>
<evidence type="ECO:0000313" key="7">
    <source>
        <dbReference type="Proteomes" id="UP001152519"/>
    </source>
</evidence>
<dbReference type="Proteomes" id="UP001152519">
    <property type="component" value="Unassembled WGS sequence"/>
</dbReference>
<dbReference type="InterPro" id="IPR055372">
    <property type="entry name" value="CBM96"/>
</dbReference>
<evidence type="ECO:0000313" key="6">
    <source>
        <dbReference type="EMBL" id="CAG6392083.1"/>
    </source>
</evidence>
<gene>
    <name evidence="6" type="ORF">SCOCK_150055</name>
</gene>
<evidence type="ECO:0000259" key="5">
    <source>
        <dbReference type="Pfam" id="PF24517"/>
    </source>
</evidence>
<keyword evidence="2" id="KW-0964">Secreted</keyword>
<name>A0A9W4GP72_9ACTN</name>
<evidence type="ECO:0000256" key="3">
    <source>
        <dbReference type="ARBA" id="ARBA00022729"/>
    </source>
</evidence>
<comment type="subcellular location">
    <subcellularLocation>
        <location evidence="1">Secreted</location>
    </subcellularLocation>
</comment>
<sequence>MSRAHLTDWPGRSRSRVPRRSGNVTRIAALAALLLLGEAALMVQGTGDAIAVSRGAKAPAAAPAAAKKTLGPAQAEDEASAMLMARLQGRKIEILSRRAADSSTWALPSGALQTEAYADAIRVKRNGVWQEIDTSLSDTGADLKPVSAAADTAISDGGDTQLASVVRGTARFGMGWERTLPAPKVAGATASYDLGSGQMLKVTALKQGFSDSVVLASAPGAPVSYRIPMQLNGLKLSQAASGHLLLKDTAGKLVAEAPAPMMWDSSKSPASGESEHLARVGTTIETAKNGAQTLVLTPDPHFLADPALTYPVTVDPTSTLAVTTDTWVQTPDYPDSQVSSEELKSGTYDAGSDVARAYLKFDVSPFTGKHIQSATMSLYNYYSATCGTSGAATNALRITSSWSSTALTWGTRPSTTTTNQAGNSGHWGYDSSCPANWSNWTLTGMSRRIPPRPHLSPASAAGCRPGTRRSGPAAVPVAGRHCEKPS</sequence>
<dbReference type="GO" id="GO:0005576">
    <property type="term" value="C:extracellular region"/>
    <property type="evidence" value="ECO:0007669"/>
    <property type="project" value="UniProtKB-SubCell"/>
</dbReference>
<feature type="region of interest" description="Disordered" evidence="4">
    <location>
        <begin position="449"/>
        <end position="486"/>
    </location>
</feature>
<evidence type="ECO:0000256" key="2">
    <source>
        <dbReference type="ARBA" id="ARBA00022525"/>
    </source>
</evidence>
<dbReference type="EMBL" id="CAJSLV010000043">
    <property type="protein sequence ID" value="CAG6392083.1"/>
    <property type="molecule type" value="Genomic_DNA"/>
</dbReference>